<reference evidence="12 13" key="1">
    <citation type="journal article" date="2019" name="Sci. Rep.">
        <title>A high-quality genome of Eragrostis curvula grass provides insights into Poaceae evolution and supports new strategies to enhance forage quality.</title>
        <authorList>
            <person name="Carballo J."/>
            <person name="Santos B.A.C.M."/>
            <person name="Zappacosta D."/>
            <person name="Garbus I."/>
            <person name="Selva J.P."/>
            <person name="Gallo C.A."/>
            <person name="Diaz A."/>
            <person name="Albertini E."/>
            <person name="Caccamo M."/>
            <person name="Echenique V."/>
        </authorList>
    </citation>
    <scope>NUCLEOTIDE SEQUENCE [LARGE SCALE GENOMIC DNA]</scope>
    <source>
        <strain evidence="13">cv. Victoria</strain>
        <tissue evidence="12">Leaf</tissue>
    </source>
</reference>
<keyword evidence="10" id="KW-0325">Glycoprotein</keyword>
<dbReference type="AlphaFoldDB" id="A0A5J9UEE2"/>
<organism evidence="12 13">
    <name type="scientific">Eragrostis curvula</name>
    <name type="common">weeping love grass</name>
    <dbReference type="NCBI Taxonomy" id="38414"/>
    <lineage>
        <taxon>Eukaryota</taxon>
        <taxon>Viridiplantae</taxon>
        <taxon>Streptophyta</taxon>
        <taxon>Embryophyta</taxon>
        <taxon>Tracheophyta</taxon>
        <taxon>Spermatophyta</taxon>
        <taxon>Magnoliopsida</taxon>
        <taxon>Liliopsida</taxon>
        <taxon>Poales</taxon>
        <taxon>Poaceae</taxon>
        <taxon>PACMAD clade</taxon>
        <taxon>Chloridoideae</taxon>
        <taxon>Eragrostideae</taxon>
        <taxon>Eragrostidinae</taxon>
        <taxon>Eragrostis</taxon>
    </lineage>
</organism>
<protein>
    <recommendedName>
        <fullName evidence="3">Aspergillus nuclease S1</fullName>
        <ecNumber evidence="3">3.1.30.1</ecNumber>
    </recommendedName>
</protein>
<evidence type="ECO:0000256" key="1">
    <source>
        <dbReference type="ARBA" id="ARBA00000245"/>
    </source>
</evidence>
<dbReference type="PANTHER" id="PTHR33146:SF27">
    <property type="entry name" value="ENDONUCLEASE 2"/>
    <property type="match status" value="1"/>
</dbReference>
<evidence type="ECO:0000256" key="7">
    <source>
        <dbReference type="ARBA" id="ARBA00022759"/>
    </source>
</evidence>
<dbReference type="GO" id="GO:1990238">
    <property type="term" value="F:double-stranded DNA endonuclease activity"/>
    <property type="evidence" value="ECO:0007669"/>
    <property type="project" value="EnsemblPlants"/>
</dbReference>
<dbReference type="PANTHER" id="PTHR33146">
    <property type="entry name" value="ENDONUCLEASE 4"/>
    <property type="match status" value="1"/>
</dbReference>
<keyword evidence="4" id="KW-0540">Nuclease</keyword>
<evidence type="ECO:0000256" key="5">
    <source>
        <dbReference type="ARBA" id="ARBA00022723"/>
    </source>
</evidence>
<dbReference type="GO" id="GO:0046872">
    <property type="term" value="F:metal ion binding"/>
    <property type="evidence" value="ECO:0007669"/>
    <property type="project" value="UniProtKB-KW"/>
</dbReference>
<keyword evidence="5" id="KW-0479">Metal-binding</keyword>
<comment type="caution">
    <text evidence="12">The sequence shown here is derived from an EMBL/GenBank/DDBJ whole genome shotgun (WGS) entry which is preliminary data.</text>
</comment>
<dbReference type="GO" id="GO:0004521">
    <property type="term" value="F:RNA endonuclease activity"/>
    <property type="evidence" value="ECO:0007669"/>
    <property type="project" value="EnsemblPlants"/>
</dbReference>
<dbReference type="GO" id="GO:0043765">
    <property type="term" value="F:T/G mismatch-specific endonuclease activity"/>
    <property type="evidence" value="ECO:0007669"/>
    <property type="project" value="EnsemblPlants"/>
</dbReference>
<dbReference type="Gene3D" id="1.10.575.10">
    <property type="entry name" value="P1 Nuclease"/>
    <property type="match status" value="1"/>
</dbReference>
<dbReference type="SUPFAM" id="SSF48537">
    <property type="entry name" value="Phospholipase C/P1 nuclease"/>
    <property type="match status" value="1"/>
</dbReference>
<keyword evidence="8" id="KW-0378">Hydrolase</keyword>
<evidence type="ECO:0000256" key="4">
    <source>
        <dbReference type="ARBA" id="ARBA00022722"/>
    </source>
</evidence>
<dbReference type="GO" id="GO:0000014">
    <property type="term" value="F:single-stranded DNA endodeoxyribonuclease activity"/>
    <property type="evidence" value="ECO:0007669"/>
    <property type="project" value="EnsemblPlants"/>
</dbReference>
<proteinExistence type="inferred from homology"/>
<comment type="similarity">
    <text evidence="2">Belongs to the nuclease type I family.</text>
</comment>
<dbReference type="OrthoDB" id="441446at2759"/>
<evidence type="ECO:0000256" key="2">
    <source>
        <dbReference type="ARBA" id="ARBA00009547"/>
    </source>
</evidence>
<evidence type="ECO:0000256" key="8">
    <source>
        <dbReference type="ARBA" id="ARBA00022801"/>
    </source>
</evidence>
<keyword evidence="13" id="KW-1185">Reference proteome</keyword>
<dbReference type="InterPro" id="IPR003154">
    <property type="entry name" value="S1/P1nuclease"/>
</dbReference>
<feature type="chain" id="PRO_5023823296" description="Aspergillus nuclease S1" evidence="11">
    <location>
        <begin position="25"/>
        <end position="298"/>
    </location>
</feature>
<dbReference type="InterPro" id="IPR008947">
    <property type="entry name" value="PLipase_C/P1_nuclease_dom_sf"/>
</dbReference>
<feature type="non-terminal residue" evidence="12">
    <location>
        <position position="1"/>
    </location>
</feature>
<dbReference type="CDD" id="cd11010">
    <property type="entry name" value="S1-P1_nuclease"/>
    <property type="match status" value="1"/>
</dbReference>
<keyword evidence="7" id="KW-0255">Endonuclease</keyword>
<dbReference type="GO" id="GO:0003676">
    <property type="term" value="F:nucleic acid binding"/>
    <property type="evidence" value="ECO:0007669"/>
    <property type="project" value="InterPro"/>
</dbReference>
<evidence type="ECO:0000313" key="12">
    <source>
        <dbReference type="EMBL" id="TVU22095.1"/>
    </source>
</evidence>
<sequence length="298" mass="32641">MQATAPLLLLLPLLLSALPAPSHGWGVDGHLMVCQIAQARALPLTNLSLGRLSDAAAAAVKDLLPSYAGGNLSSLCSWADDVKFRYHWSSALHYIDTPDSLCSYSYDRDCKDEEGVMGRCVAGAINNYTSQLLSYGKSASPEYNLTQALLFLSHFIGDIHQPLHVGFTSDRGGNTIDVHWYRRKTVLHHVWDASIIQTADDDFYGDDVSGFIDTLTKNITGEWSEQVSSWEQCGKNQTACPDIYATESITAACNWAYKGVQEDSTLQDAYFSSRLPVVNLRLAQGGVRLAATLNRIFG</sequence>
<dbReference type="EC" id="3.1.30.1" evidence="3"/>
<comment type="catalytic activity">
    <reaction evidence="1">
        <text>Endonucleolytic cleavage to 5'-phosphomononucleotide and 5'-phosphooligonucleotide end-products.</text>
        <dbReference type="EC" id="3.1.30.1"/>
    </reaction>
</comment>
<accession>A0A5J9UEE2</accession>
<keyword evidence="9" id="KW-1015">Disulfide bond</keyword>
<evidence type="ECO:0000256" key="10">
    <source>
        <dbReference type="ARBA" id="ARBA00023180"/>
    </source>
</evidence>
<name>A0A5J9UEE2_9POAL</name>
<dbReference type="Pfam" id="PF02265">
    <property type="entry name" value="S1-P1_nuclease"/>
    <property type="match status" value="1"/>
</dbReference>
<evidence type="ECO:0000256" key="6">
    <source>
        <dbReference type="ARBA" id="ARBA00022729"/>
    </source>
</evidence>
<evidence type="ECO:0000256" key="3">
    <source>
        <dbReference type="ARBA" id="ARBA00012562"/>
    </source>
</evidence>
<feature type="signal peptide" evidence="11">
    <location>
        <begin position="1"/>
        <end position="24"/>
    </location>
</feature>
<dbReference type="EMBL" id="RWGY01000026">
    <property type="protein sequence ID" value="TVU22095.1"/>
    <property type="molecule type" value="Genomic_DNA"/>
</dbReference>
<dbReference type="GO" id="GO:0006308">
    <property type="term" value="P:DNA catabolic process"/>
    <property type="evidence" value="ECO:0007669"/>
    <property type="project" value="EnsemblPlants"/>
</dbReference>
<dbReference type="FunFam" id="1.10.575.10:FF:000002">
    <property type="entry name" value="Endonuclease 2"/>
    <property type="match status" value="1"/>
</dbReference>
<dbReference type="Proteomes" id="UP000324897">
    <property type="component" value="Unassembled WGS sequence"/>
</dbReference>
<evidence type="ECO:0000313" key="13">
    <source>
        <dbReference type="Proteomes" id="UP000324897"/>
    </source>
</evidence>
<gene>
    <name evidence="12" type="ORF">EJB05_31775</name>
</gene>
<keyword evidence="6 11" id="KW-0732">Signal</keyword>
<evidence type="ECO:0000256" key="9">
    <source>
        <dbReference type="ARBA" id="ARBA00023157"/>
    </source>
</evidence>
<dbReference type="Gramene" id="TVU22095">
    <property type="protein sequence ID" value="TVU22095"/>
    <property type="gene ID" value="EJB05_31775"/>
</dbReference>
<evidence type="ECO:0000256" key="11">
    <source>
        <dbReference type="SAM" id="SignalP"/>
    </source>
</evidence>